<dbReference type="InterPro" id="IPR041602">
    <property type="entry name" value="Quercetinase_C"/>
</dbReference>
<dbReference type="InterPro" id="IPR003829">
    <property type="entry name" value="Pirin_N_dom"/>
</dbReference>
<evidence type="ECO:0000256" key="1">
    <source>
        <dbReference type="ARBA" id="ARBA00008416"/>
    </source>
</evidence>
<dbReference type="InterPro" id="IPR012093">
    <property type="entry name" value="Pirin"/>
</dbReference>
<dbReference type="InterPro" id="IPR014710">
    <property type="entry name" value="RmlC-like_jellyroll"/>
</dbReference>
<feature type="binding site" evidence="2">
    <location>
        <position position="116"/>
    </location>
    <ligand>
        <name>Fe cation</name>
        <dbReference type="ChEBI" id="CHEBI:24875"/>
    </ligand>
</feature>
<dbReference type="Pfam" id="PF17954">
    <property type="entry name" value="Pirin_C_2"/>
    <property type="match status" value="1"/>
</dbReference>
<gene>
    <name evidence="6" type="ORF">GYA93_12755</name>
</gene>
<protein>
    <submittedName>
        <fullName evidence="6">Pirin family protein</fullName>
    </submittedName>
</protein>
<feature type="binding site" evidence="2">
    <location>
        <position position="118"/>
    </location>
    <ligand>
        <name>Fe cation</name>
        <dbReference type="ChEBI" id="CHEBI:24875"/>
    </ligand>
</feature>
<feature type="binding site" evidence="2">
    <location>
        <position position="74"/>
    </location>
    <ligand>
        <name>Fe cation</name>
        <dbReference type="ChEBI" id="CHEBI:24875"/>
    </ligand>
</feature>
<keyword evidence="2" id="KW-0408">Iron</keyword>
<feature type="domain" description="Quercetin 2,3-dioxygenase C-terminal cupin" evidence="5">
    <location>
        <begin position="184"/>
        <end position="258"/>
    </location>
</feature>
<dbReference type="PANTHER" id="PTHR43212:SF3">
    <property type="entry name" value="QUERCETIN 2,3-DIOXYGENASE"/>
    <property type="match status" value="1"/>
</dbReference>
<comment type="similarity">
    <text evidence="1 3">Belongs to the pirin family.</text>
</comment>
<comment type="caution">
    <text evidence="6">The sequence shown here is derived from an EMBL/GenBank/DDBJ whole genome shotgun (WGS) entry which is preliminary data.</text>
</comment>
<name>A0A7K3LQA0_9ACTN</name>
<organism evidence="6 7">
    <name type="scientific">Gordonia desulfuricans</name>
    <dbReference type="NCBI Taxonomy" id="89051"/>
    <lineage>
        <taxon>Bacteria</taxon>
        <taxon>Bacillati</taxon>
        <taxon>Actinomycetota</taxon>
        <taxon>Actinomycetes</taxon>
        <taxon>Mycobacteriales</taxon>
        <taxon>Gordoniaceae</taxon>
        <taxon>Gordonia</taxon>
    </lineage>
</organism>
<dbReference type="EMBL" id="JAADZU010000038">
    <property type="protein sequence ID" value="NDK90442.1"/>
    <property type="molecule type" value="Genomic_DNA"/>
</dbReference>
<evidence type="ECO:0000313" key="7">
    <source>
        <dbReference type="Proteomes" id="UP000466307"/>
    </source>
</evidence>
<dbReference type="PIRSF" id="PIRSF006232">
    <property type="entry name" value="Pirin"/>
    <property type="match status" value="1"/>
</dbReference>
<evidence type="ECO:0000256" key="3">
    <source>
        <dbReference type="RuleBase" id="RU003457"/>
    </source>
</evidence>
<evidence type="ECO:0000256" key="2">
    <source>
        <dbReference type="PIRSR" id="PIRSR006232-1"/>
    </source>
</evidence>
<dbReference type="InterPro" id="IPR011051">
    <property type="entry name" value="RmlC_Cupin_sf"/>
</dbReference>
<keyword evidence="2" id="KW-0479">Metal-binding</keyword>
<feature type="domain" description="Pirin N-terminal" evidence="4">
    <location>
        <begin position="30"/>
        <end position="137"/>
    </location>
</feature>
<evidence type="ECO:0000259" key="5">
    <source>
        <dbReference type="Pfam" id="PF17954"/>
    </source>
</evidence>
<sequence length="263" mass="27924">MTTPSTPTAGAHGAAGIRVIRSDERHRWDDAWLTSRQSFPATGNFDLRGNAHGLLMVSNDDVVDPAEGFDTHEHVDVEIVTWVVEGALAHRDSRGNAGVLTPGVVQRMTAGTGITHSERNGSSRADAHRLRVVQMWLATEYAGGEPGYAERDVTDRLATGELFPVVSGLARHRGTDALDIANSHVALHAARPVAGTTLTLPAARFGHLYVVRGSVELSGGAGVAGGSVLSEGDAARTTDQGELRLTATTDAEILFWEMERGFA</sequence>
<dbReference type="RefSeq" id="WP_059039660.1">
    <property type="nucleotide sequence ID" value="NZ_JAADZU010000038.1"/>
</dbReference>
<feature type="binding site" evidence="2">
    <location>
        <position position="72"/>
    </location>
    <ligand>
        <name>Fe cation</name>
        <dbReference type="ChEBI" id="CHEBI:24875"/>
    </ligand>
</feature>
<dbReference type="Gene3D" id="2.60.120.10">
    <property type="entry name" value="Jelly Rolls"/>
    <property type="match status" value="2"/>
</dbReference>
<evidence type="ECO:0000259" key="4">
    <source>
        <dbReference type="Pfam" id="PF02678"/>
    </source>
</evidence>
<accession>A0A7K3LQA0</accession>
<keyword evidence="7" id="KW-1185">Reference proteome</keyword>
<dbReference type="GO" id="GO:0046872">
    <property type="term" value="F:metal ion binding"/>
    <property type="evidence" value="ECO:0007669"/>
    <property type="project" value="UniProtKB-KW"/>
</dbReference>
<dbReference type="Pfam" id="PF02678">
    <property type="entry name" value="Pirin"/>
    <property type="match status" value="1"/>
</dbReference>
<evidence type="ECO:0000313" key="6">
    <source>
        <dbReference type="EMBL" id="NDK90442.1"/>
    </source>
</evidence>
<comment type="cofactor">
    <cofactor evidence="2">
        <name>Fe cation</name>
        <dbReference type="ChEBI" id="CHEBI:24875"/>
    </cofactor>
    <text evidence="2">Binds 1 Fe cation per subunit.</text>
</comment>
<dbReference type="SUPFAM" id="SSF51182">
    <property type="entry name" value="RmlC-like cupins"/>
    <property type="match status" value="1"/>
</dbReference>
<dbReference type="AlphaFoldDB" id="A0A7K3LQA0"/>
<reference evidence="6 7" key="1">
    <citation type="submission" date="2020-01" db="EMBL/GenBank/DDBJ databases">
        <title>Investigation of new actinobacteria for the biodesulphurisation of diesel fuel.</title>
        <authorList>
            <person name="Athi Narayanan S.M."/>
        </authorList>
    </citation>
    <scope>NUCLEOTIDE SEQUENCE [LARGE SCALE GENOMIC DNA]</scope>
    <source>
        <strain evidence="6 7">213E</strain>
    </source>
</reference>
<dbReference type="Proteomes" id="UP000466307">
    <property type="component" value="Unassembled WGS sequence"/>
</dbReference>
<dbReference type="PANTHER" id="PTHR43212">
    <property type="entry name" value="QUERCETIN 2,3-DIOXYGENASE"/>
    <property type="match status" value="1"/>
</dbReference>
<proteinExistence type="inferred from homology"/>